<dbReference type="AlphaFoldDB" id="A0A5M8Q713"/>
<keyword evidence="4" id="KW-1185">Reference proteome</keyword>
<comment type="caution">
    <text evidence="3">The sequence shown here is derived from an EMBL/GenBank/DDBJ whole genome shotgun (WGS) entry which is preliminary data.</text>
</comment>
<dbReference type="RefSeq" id="WP_139014845.1">
    <property type="nucleotide sequence ID" value="NZ_VBSN01000076.1"/>
</dbReference>
<accession>A0A5M8Q713</accession>
<evidence type="ECO:0000313" key="3">
    <source>
        <dbReference type="EMBL" id="KAA6430412.1"/>
    </source>
</evidence>
<feature type="transmembrane region" description="Helical" evidence="1">
    <location>
        <begin position="54"/>
        <end position="75"/>
    </location>
</feature>
<dbReference type="Proteomes" id="UP000323994">
    <property type="component" value="Unassembled WGS sequence"/>
</dbReference>
<keyword evidence="1" id="KW-0812">Transmembrane</keyword>
<proteinExistence type="predicted"/>
<sequence length="94" mass="10952">METPRNEFLWRKAKQRASFKMHLRTYLVVNAGLWLIYLVTFYPNAGRGGFPWPVFPMLGWGIGLASHYLSAYGSLDEKNLAEKEYEKLLRNGLR</sequence>
<evidence type="ECO:0000259" key="2">
    <source>
        <dbReference type="Pfam" id="PF13239"/>
    </source>
</evidence>
<gene>
    <name evidence="3" type="ORF">FEM33_25760</name>
</gene>
<dbReference type="Pfam" id="PF13239">
    <property type="entry name" value="2TM"/>
    <property type="match status" value="1"/>
</dbReference>
<feature type="domain" description="2TM" evidence="2">
    <location>
        <begin position="12"/>
        <end position="89"/>
    </location>
</feature>
<protein>
    <submittedName>
        <fullName evidence="3">2TM domain-containing protein</fullName>
    </submittedName>
</protein>
<feature type="transmembrane region" description="Helical" evidence="1">
    <location>
        <begin position="21"/>
        <end position="42"/>
    </location>
</feature>
<keyword evidence="1" id="KW-0472">Membrane</keyword>
<evidence type="ECO:0000313" key="4">
    <source>
        <dbReference type="Proteomes" id="UP000323994"/>
    </source>
</evidence>
<dbReference type="EMBL" id="VBSN01000076">
    <property type="protein sequence ID" value="KAA6430412.1"/>
    <property type="molecule type" value="Genomic_DNA"/>
</dbReference>
<organism evidence="3 4">
    <name type="scientific">Dyadobacter flavalbus</name>
    <dbReference type="NCBI Taxonomy" id="2579942"/>
    <lineage>
        <taxon>Bacteria</taxon>
        <taxon>Pseudomonadati</taxon>
        <taxon>Bacteroidota</taxon>
        <taxon>Cytophagia</taxon>
        <taxon>Cytophagales</taxon>
        <taxon>Spirosomataceae</taxon>
        <taxon>Dyadobacter</taxon>
    </lineage>
</organism>
<reference evidence="3 4" key="1">
    <citation type="submission" date="2019-05" db="EMBL/GenBank/DDBJ databases">
        <authorList>
            <person name="Qu J.-H."/>
        </authorList>
    </citation>
    <scope>NUCLEOTIDE SEQUENCE [LARGE SCALE GENOMIC DNA]</scope>
    <source>
        <strain evidence="3 4">NS28</strain>
    </source>
</reference>
<name>A0A5M8Q713_9BACT</name>
<evidence type="ECO:0000256" key="1">
    <source>
        <dbReference type="SAM" id="Phobius"/>
    </source>
</evidence>
<dbReference type="OrthoDB" id="8965954at2"/>
<dbReference type="InterPro" id="IPR025698">
    <property type="entry name" value="2TM_dom"/>
</dbReference>
<keyword evidence="1" id="KW-1133">Transmembrane helix</keyword>